<feature type="region of interest" description="Disordered" evidence="1">
    <location>
        <begin position="1"/>
        <end position="27"/>
    </location>
</feature>
<dbReference type="CDD" id="cd00063">
    <property type="entry name" value="FN3"/>
    <property type="match status" value="1"/>
</dbReference>
<feature type="non-terminal residue" evidence="4">
    <location>
        <position position="1"/>
    </location>
</feature>
<dbReference type="PANTHER" id="PTHR14537">
    <property type="entry name" value="FIBRONECTIN TYPE III DOMAIN-CONTAINING PROTEIN 11"/>
    <property type="match status" value="1"/>
</dbReference>
<evidence type="ECO:0000259" key="3">
    <source>
        <dbReference type="Pfam" id="PF20996"/>
    </source>
</evidence>
<accession>A0A091HGN5</accession>
<name>A0A091HGN5_BUCRH</name>
<dbReference type="EMBL" id="KL534334">
    <property type="protein sequence ID" value="KFO93890.1"/>
    <property type="molecule type" value="Genomic_DNA"/>
</dbReference>
<dbReference type="InterPro" id="IPR003961">
    <property type="entry name" value="FN3_dom"/>
</dbReference>
<dbReference type="Pfam" id="PF20996">
    <property type="entry name" value="DUF5581_N"/>
    <property type="match status" value="1"/>
</dbReference>
<dbReference type="InterPro" id="IPR049231">
    <property type="entry name" value="DUF5581_N"/>
</dbReference>
<organism evidence="4 5">
    <name type="scientific">Buceros rhinoceros silvestris</name>
    <dbReference type="NCBI Taxonomy" id="175836"/>
    <lineage>
        <taxon>Eukaryota</taxon>
        <taxon>Metazoa</taxon>
        <taxon>Chordata</taxon>
        <taxon>Craniata</taxon>
        <taxon>Vertebrata</taxon>
        <taxon>Euteleostomi</taxon>
        <taxon>Archelosauria</taxon>
        <taxon>Archosauria</taxon>
        <taxon>Dinosauria</taxon>
        <taxon>Saurischia</taxon>
        <taxon>Theropoda</taxon>
        <taxon>Coelurosauria</taxon>
        <taxon>Aves</taxon>
        <taxon>Neognathae</taxon>
        <taxon>Neoaves</taxon>
        <taxon>Telluraves</taxon>
        <taxon>Coraciimorphae</taxon>
        <taxon>Bucerotiformes</taxon>
        <taxon>Bucerotidae</taxon>
        <taxon>Buceros</taxon>
    </lineage>
</organism>
<dbReference type="InterPro" id="IPR039581">
    <property type="entry name" value="FNDC11"/>
</dbReference>
<evidence type="ECO:0000256" key="1">
    <source>
        <dbReference type="SAM" id="MobiDB-lite"/>
    </source>
</evidence>
<keyword evidence="5" id="KW-1185">Reference proteome</keyword>
<evidence type="ECO:0000313" key="5">
    <source>
        <dbReference type="Proteomes" id="UP000054064"/>
    </source>
</evidence>
<proteinExistence type="predicted"/>
<gene>
    <name evidence="4" type="ORF">N320_00597</name>
</gene>
<reference evidence="4 5" key="1">
    <citation type="submission" date="2014-04" db="EMBL/GenBank/DDBJ databases">
        <title>Genome evolution of avian class.</title>
        <authorList>
            <person name="Zhang G."/>
            <person name="Li C."/>
        </authorList>
    </citation>
    <scope>NUCLEOTIDE SEQUENCE [LARGE SCALE GENOMIC DNA]</scope>
    <source>
        <strain evidence="4">BGI_N320</strain>
    </source>
</reference>
<dbReference type="Pfam" id="PF17744">
    <property type="entry name" value="DUF5581"/>
    <property type="match status" value="1"/>
</dbReference>
<feature type="non-terminal residue" evidence="4">
    <location>
        <position position="301"/>
    </location>
</feature>
<sequence length="301" mass="35361">TFGSMDASQDEPESRLESPAQSEDQADAAHRLYRKRRVYVLQFLHRYLSPQHLQQYQHHIELLKKSCFYLDVEPKHVMVTLLNGVVRHTDIFQLINPYQFLRMKNLGKTQTEVQLSLLTALLEQLERGREELSSYVKTYDMVTFLSRWDLIVQRMVKLSKSMEKLIFLQMPGKLYVKHRLVFPLEVELGSMVLPNISLSLYTKTPPIFDRKESVAFNDWAELKWFTKSEEPCDELYELHVELVTAEGAMETGYGRVQTVPSKSCVVKHLQPNRVYEFRIKRAVTHTLVCQRWHDSIILETK</sequence>
<dbReference type="InterPro" id="IPR048317">
    <property type="entry name" value="DUF5581_C"/>
</dbReference>
<evidence type="ECO:0000313" key="4">
    <source>
        <dbReference type="EMBL" id="KFO93890.1"/>
    </source>
</evidence>
<feature type="domain" description="DUF5581" evidence="3">
    <location>
        <begin position="29"/>
        <end position="182"/>
    </location>
</feature>
<evidence type="ECO:0000259" key="2">
    <source>
        <dbReference type="Pfam" id="PF17744"/>
    </source>
</evidence>
<feature type="domain" description="DUF5581" evidence="2">
    <location>
        <begin position="203"/>
        <end position="301"/>
    </location>
</feature>
<protein>
    <submittedName>
        <fullName evidence="4">Uncharacterized protein C20orf195</fullName>
    </submittedName>
</protein>
<dbReference type="Proteomes" id="UP000054064">
    <property type="component" value="Unassembled WGS sequence"/>
</dbReference>
<dbReference type="AlphaFoldDB" id="A0A091HGN5"/>